<feature type="transmembrane region" description="Helical" evidence="10">
    <location>
        <begin position="75"/>
        <end position="96"/>
    </location>
</feature>
<keyword evidence="4 10" id="KW-1003">Cell membrane</keyword>
<evidence type="ECO:0000256" key="9">
    <source>
        <dbReference type="NCBIfam" id="TIGR01400"/>
    </source>
</evidence>
<keyword evidence="6 10" id="KW-1133">Transmembrane helix</keyword>
<feature type="transmembrane region" description="Helical" evidence="10">
    <location>
        <begin position="210"/>
        <end position="234"/>
    </location>
</feature>
<comment type="caution">
    <text evidence="11">The sequence shown here is derived from an EMBL/GenBank/DDBJ whole genome shotgun (WGS) entry which is preliminary data.</text>
</comment>
<comment type="subcellular location">
    <subcellularLocation>
        <location evidence="10">Cell membrane</location>
        <topology evidence="10">Multi-pass membrane protein</topology>
    </subcellularLocation>
    <subcellularLocation>
        <location evidence="10">Bacterial flagellum basal body</location>
    </subcellularLocation>
</comment>
<evidence type="ECO:0000256" key="7">
    <source>
        <dbReference type="ARBA" id="ARBA00023136"/>
    </source>
</evidence>
<feature type="transmembrane region" description="Helical" evidence="10">
    <location>
        <begin position="142"/>
        <end position="159"/>
    </location>
</feature>
<evidence type="ECO:0000256" key="6">
    <source>
        <dbReference type="ARBA" id="ARBA00022989"/>
    </source>
</evidence>
<evidence type="ECO:0000256" key="1">
    <source>
        <dbReference type="ARBA" id="ARBA00002578"/>
    </source>
</evidence>
<name>A0A7V3YGR6_9BACT</name>
<dbReference type="GO" id="GO:0006605">
    <property type="term" value="P:protein targeting"/>
    <property type="evidence" value="ECO:0007669"/>
    <property type="project" value="UniProtKB-UniRule"/>
</dbReference>
<evidence type="ECO:0000256" key="5">
    <source>
        <dbReference type="ARBA" id="ARBA00022692"/>
    </source>
</evidence>
<evidence type="ECO:0000256" key="3">
    <source>
        <dbReference type="ARBA" id="ARBA00021717"/>
    </source>
</evidence>
<evidence type="ECO:0000256" key="4">
    <source>
        <dbReference type="ARBA" id="ARBA00022475"/>
    </source>
</evidence>
<dbReference type="EMBL" id="DTFV01000082">
    <property type="protein sequence ID" value="HGI30798.1"/>
    <property type="molecule type" value="Genomic_DNA"/>
</dbReference>
<evidence type="ECO:0000256" key="8">
    <source>
        <dbReference type="ARBA" id="ARBA00023143"/>
    </source>
</evidence>
<comment type="similarity">
    <text evidence="2 10">Belongs to the FliR/MopE/SpaR family.</text>
</comment>
<keyword evidence="11" id="KW-0969">Cilium</keyword>
<dbReference type="AlphaFoldDB" id="A0A7V3YGR6"/>
<reference evidence="11" key="1">
    <citation type="journal article" date="2020" name="mSystems">
        <title>Genome- and Community-Level Interaction Insights into Carbon Utilization and Element Cycling Functions of Hydrothermarchaeota in Hydrothermal Sediment.</title>
        <authorList>
            <person name="Zhou Z."/>
            <person name="Liu Y."/>
            <person name="Xu W."/>
            <person name="Pan J."/>
            <person name="Luo Z.H."/>
            <person name="Li M."/>
        </authorList>
    </citation>
    <scope>NUCLEOTIDE SEQUENCE [LARGE SCALE GENOMIC DNA]</scope>
    <source>
        <strain evidence="11">SpSt-747</strain>
    </source>
</reference>
<evidence type="ECO:0000256" key="2">
    <source>
        <dbReference type="ARBA" id="ARBA00009772"/>
    </source>
</evidence>
<sequence length="255" mass="27685">MVFALKDSLLFLLLLARCLGLFLTAPVFQSRLIPPHVKIGFSALLAFLCLPLVRDSTPAFSGFSGAYLLSLFREVLLGVVFGVVTNLVFSSVQIAGEIVDFQMGFSYVNVVDPLSNLGSSVMGQFYLLLATMYYLGIGGYRMTLLGLVRSFALIPPGTFTLQADFAPSFVRLVGEVMLLALRFGAPVVVALFLANFTLAVLSRAIPQMNVFIVGLPLNIGVGFFIALSTFPYIFPVLESALDLFIRAFFRVLGAP</sequence>
<dbReference type="NCBIfam" id="TIGR01400">
    <property type="entry name" value="fliR"/>
    <property type="match status" value="1"/>
</dbReference>
<gene>
    <name evidence="11" type="primary">fliR</name>
    <name evidence="11" type="ORF">ENV30_05765</name>
</gene>
<dbReference type="InterPro" id="IPR006303">
    <property type="entry name" value="FliR"/>
</dbReference>
<evidence type="ECO:0000256" key="10">
    <source>
        <dbReference type="RuleBase" id="RU362071"/>
    </source>
</evidence>
<keyword evidence="5 10" id="KW-0812">Transmembrane</keyword>
<feature type="transmembrane region" description="Helical" evidence="10">
    <location>
        <begin position="39"/>
        <end position="54"/>
    </location>
</feature>
<keyword evidence="11" id="KW-0966">Cell projection</keyword>
<protein>
    <recommendedName>
        <fullName evidence="3 9">Flagellar biosynthetic protein FliR</fullName>
    </recommendedName>
</protein>
<feature type="transmembrane region" description="Helical" evidence="10">
    <location>
        <begin position="179"/>
        <end position="198"/>
    </location>
</feature>
<keyword evidence="11" id="KW-0282">Flagellum</keyword>
<dbReference type="PANTHER" id="PTHR30065">
    <property type="entry name" value="FLAGELLAR BIOSYNTHETIC PROTEIN FLIR"/>
    <property type="match status" value="1"/>
</dbReference>
<accession>A0A7V3YGR6</accession>
<keyword evidence="7 10" id="KW-0472">Membrane</keyword>
<keyword evidence="8 10" id="KW-0975">Bacterial flagellum</keyword>
<dbReference type="Pfam" id="PF01311">
    <property type="entry name" value="Bac_export_1"/>
    <property type="match status" value="1"/>
</dbReference>
<proteinExistence type="inferred from homology"/>
<dbReference type="InterPro" id="IPR002010">
    <property type="entry name" value="T3SS_IM_R"/>
</dbReference>
<feature type="transmembrane region" description="Helical" evidence="10">
    <location>
        <begin position="116"/>
        <end position="135"/>
    </location>
</feature>
<dbReference type="PRINTS" id="PR00953">
    <property type="entry name" value="TYPE3IMRPROT"/>
</dbReference>
<comment type="function">
    <text evidence="1 10">Role in flagellar biosynthesis.</text>
</comment>
<evidence type="ECO:0000313" key="11">
    <source>
        <dbReference type="EMBL" id="HGI30798.1"/>
    </source>
</evidence>
<organism evidence="11">
    <name type="scientific">Candidatus Caldatribacterium californiense</name>
    <dbReference type="NCBI Taxonomy" id="1454726"/>
    <lineage>
        <taxon>Bacteria</taxon>
        <taxon>Pseudomonadati</taxon>
        <taxon>Atribacterota</taxon>
        <taxon>Atribacteria</taxon>
        <taxon>Atribacterales</taxon>
        <taxon>Candidatus Caldatribacteriaceae</taxon>
        <taxon>Candidatus Caldatribacterium</taxon>
    </lineage>
</organism>
<dbReference type="GO" id="GO:0005886">
    <property type="term" value="C:plasma membrane"/>
    <property type="evidence" value="ECO:0007669"/>
    <property type="project" value="UniProtKB-SubCell"/>
</dbReference>
<dbReference type="GO" id="GO:0009425">
    <property type="term" value="C:bacterial-type flagellum basal body"/>
    <property type="evidence" value="ECO:0007669"/>
    <property type="project" value="UniProtKB-SubCell"/>
</dbReference>
<dbReference type="PANTHER" id="PTHR30065:SF1">
    <property type="entry name" value="SURFACE PRESENTATION OF ANTIGENS PROTEIN SPAR"/>
    <property type="match status" value="1"/>
</dbReference>
<dbReference type="GO" id="GO:0044780">
    <property type="term" value="P:bacterial-type flagellum assembly"/>
    <property type="evidence" value="ECO:0007669"/>
    <property type="project" value="UniProtKB-UniRule"/>
</dbReference>